<evidence type="ECO:0000313" key="3">
    <source>
        <dbReference type="EMBL" id="KKN63430.1"/>
    </source>
</evidence>
<keyword evidence="1" id="KW-1133">Transmembrane helix</keyword>
<feature type="transmembrane region" description="Helical" evidence="1">
    <location>
        <begin position="6"/>
        <end position="25"/>
    </location>
</feature>
<comment type="caution">
    <text evidence="3">The sequence shown here is derived from an EMBL/GenBank/DDBJ whole genome shotgun (WGS) entry which is preliminary data.</text>
</comment>
<dbReference type="PANTHER" id="PTHR36394:SF1">
    <property type="entry name" value="OS01G0277700 PROTEIN"/>
    <property type="match status" value="1"/>
</dbReference>
<dbReference type="Pfam" id="PF13386">
    <property type="entry name" value="DsbD_2"/>
    <property type="match status" value="1"/>
</dbReference>
<organism evidence="3">
    <name type="scientific">marine sediment metagenome</name>
    <dbReference type="NCBI Taxonomy" id="412755"/>
    <lineage>
        <taxon>unclassified sequences</taxon>
        <taxon>metagenomes</taxon>
        <taxon>ecological metagenomes</taxon>
    </lineage>
</organism>
<dbReference type="InterPro" id="IPR039447">
    <property type="entry name" value="UreH-like_TM_dom"/>
</dbReference>
<reference evidence="3" key="1">
    <citation type="journal article" date="2015" name="Nature">
        <title>Complex archaea that bridge the gap between prokaryotes and eukaryotes.</title>
        <authorList>
            <person name="Spang A."/>
            <person name="Saw J.H."/>
            <person name="Jorgensen S.L."/>
            <person name="Zaremba-Niedzwiedzka K."/>
            <person name="Martijn J."/>
            <person name="Lind A.E."/>
            <person name="van Eijk R."/>
            <person name="Schleper C."/>
            <person name="Guy L."/>
            <person name="Ettema T.J."/>
        </authorList>
    </citation>
    <scope>NUCLEOTIDE SEQUENCE</scope>
</reference>
<feature type="transmembrane region" description="Helical" evidence="1">
    <location>
        <begin position="82"/>
        <end position="102"/>
    </location>
</feature>
<dbReference type="AlphaFoldDB" id="A0A0F9S3M7"/>
<feature type="transmembrane region" description="Helical" evidence="1">
    <location>
        <begin position="150"/>
        <end position="173"/>
    </location>
</feature>
<keyword evidence="1" id="KW-0812">Transmembrane</keyword>
<accession>A0A0F9S3M7</accession>
<name>A0A0F9S3M7_9ZZZZ</name>
<evidence type="ECO:0000259" key="2">
    <source>
        <dbReference type="Pfam" id="PF13386"/>
    </source>
</evidence>
<feature type="transmembrane region" description="Helical" evidence="1">
    <location>
        <begin position="46"/>
        <end position="70"/>
    </location>
</feature>
<evidence type="ECO:0000256" key="1">
    <source>
        <dbReference type="SAM" id="Phobius"/>
    </source>
</evidence>
<proteinExistence type="predicted"/>
<sequence length="238" mass="26137">MISGEILVLIGTAATLGLVHTVLGPDHYLPFIVISRARKWSLSKTLLISFFCGLGHVLSSVVLGFVGIALGLAVTRLTSVESFRGGAAAWLLIGFGFAYFIWGMHRAIKNRPHEHIHVHVDGKEHDHLHTHEVEHSHVHDEKKGSSLTPWILFVIFVFGPCEPLIPLVMYPAMKQNISGLILVTIAFGLTTILTMLTIIAVSSWGIKFLRFGRLERYAHALAGGMIFISGLSVQFLGL</sequence>
<gene>
    <name evidence="3" type="ORF">LCGC14_0502040</name>
</gene>
<protein>
    <recommendedName>
        <fullName evidence="2">Urease accessory protein UreH-like transmembrane domain-containing protein</fullName>
    </recommendedName>
</protein>
<dbReference type="PANTHER" id="PTHR36394">
    <property type="entry name" value="OS01G0277700 PROTEIN"/>
    <property type="match status" value="1"/>
</dbReference>
<dbReference type="EMBL" id="LAZR01000590">
    <property type="protein sequence ID" value="KKN63430.1"/>
    <property type="molecule type" value="Genomic_DNA"/>
</dbReference>
<feature type="transmembrane region" description="Helical" evidence="1">
    <location>
        <begin position="179"/>
        <end position="205"/>
    </location>
</feature>
<feature type="transmembrane region" description="Helical" evidence="1">
    <location>
        <begin position="217"/>
        <end position="237"/>
    </location>
</feature>
<feature type="domain" description="Urease accessory protein UreH-like transmembrane" evidence="2">
    <location>
        <begin position="47"/>
        <end position="230"/>
    </location>
</feature>
<keyword evidence="1" id="KW-0472">Membrane</keyword>